<dbReference type="AlphaFoldDB" id="A0A164NHA5"/>
<feature type="chain" id="PRO_5039323216" evidence="1">
    <location>
        <begin position="22"/>
        <end position="114"/>
    </location>
</feature>
<evidence type="ECO:0000313" key="3">
    <source>
        <dbReference type="Proteomes" id="UP000076512"/>
    </source>
</evidence>
<comment type="caution">
    <text evidence="2">The sequence shown here is derived from an EMBL/GenBank/DDBJ whole genome shotgun (WGS) entry which is preliminary data.</text>
</comment>
<proteinExistence type="predicted"/>
<sequence length="114" mass="11751">MLKFGLCSAASILAVTAMAFATPTASAFPTGSSLPSGSAGSGDGRDEVIIDGTVLLSDLDSCWASGFPRDIRFENRSRRTFLVYGSKDCTGEPTATVAPGATATYYGWSAVAAR</sequence>
<gene>
    <name evidence="2" type="ORF">AWN90_25095</name>
</gene>
<keyword evidence="3" id="KW-1185">Reference proteome</keyword>
<reference evidence="2 3" key="1">
    <citation type="submission" date="2016-04" db="EMBL/GenBank/DDBJ databases">
        <authorList>
            <person name="Evans L.H."/>
            <person name="Alamgir A."/>
            <person name="Owens N."/>
            <person name="Weber N.D."/>
            <person name="Virtaneva K."/>
            <person name="Barbian K."/>
            <person name="Babar A."/>
            <person name="Rosenke K."/>
        </authorList>
    </citation>
    <scope>NUCLEOTIDE SEQUENCE [LARGE SCALE GENOMIC DNA]</scope>
    <source>
        <strain evidence="2 3">IFM 0406</strain>
    </source>
</reference>
<dbReference type="EMBL" id="LWGR01000005">
    <property type="protein sequence ID" value="KZM74363.1"/>
    <property type="molecule type" value="Genomic_DNA"/>
</dbReference>
<organism evidence="2 3">
    <name type="scientific">Nocardia terpenica</name>
    <dbReference type="NCBI Taxonomy" id="455432"/>
    <lineage>
        <taxon>Bacteria</taxon>
        <taxon>Bacillati</taxon>
        <taxon>Actinomycetota</taxon>
        <taxon>Actinomycetes</taxon>
        <taxon>Mycobacteriales</taxon>
        <taxon>Nocardiaceae</taxon>
        <taxon>Nocardia</taxon>
    </lineage>
</organism>
<dbReference type="Proteomes" id="UP000076512">
    <property type="component" value="Unassembled WGS sequence"/>
</dbReference>
<evidence type="ECO:0000256" key="1">
    <source>
        <dbReference type="SAM" id="SignalP"/>
    </source>
</evidence>
<name>A0A164NHA5_9NOCA</name>
<protein>
    <submittedName>
        <fullName evidence="2">Uncharacterized protein</fullName>
    </submittedName>
</protein>
<evidence type="ECO:0000313" key="2">
    <source>
        <dbReference type="EMBL" id="KZM74363.1"/>
    </source>
</evidence>
<keyword evidence="1" id="KW-0732">Signal</keyword>
<dbReference type="RefSeq" id="WP_156674431.1">
    <property type="nucleotide sequence ID" value="NZ_JABMCZ010000005.1"/>
</dbReference>
<dbReference type="OrthoDB" id="4567726at2"/>
<accession>A0A164NHA5</accession>
<feature type="signal peptide" evidence="1">
    <location>
        <begin position="1"/>
        <end position="21"/>
    </location>
</feature>